<dbReference type="SUPFAM" id="SSF53474">
    <property type="entry name" value="alpha/beta-Hydrolases"/>
    <property type="match status" value="1"/>
</dbReference>
<dbReference type="Gene3D" id="3.40.50.1820">
    <property type="entry name" value="alpha/beta hydrolase"/>
    <property type="match status" value="1"/>
</dbReference>
<dbReference type="Proteomes" id="UP000198757">
    <property type="component" value="Unassembled WGS sequence"/>
</dbReference>
<dbReference type="STRING" id="1285928.SAMN04487894_106264"/>
<organism evidence="1 2">
    <name type="scientific">Niabella drilacis (strain DSM 25811 / CCM 8410 / CCUG 62505 / LMG 26954 / E90)</name>
    <dbReference type="NCBI Taxonomy" id="1285928"/>
    <lineage>
        <taxon>Bacteria</taxon>
        <taxon>Pseudomonadati</taxon>
        <taxon>Bacteroidota</taxon>
        <taxon>Chitinophagia</taxon>
        <taxon>Chitinophagales</taxon>
        <taxon>Chitinophagaceae</taxon>
        <taxon>Niabella</taxon>
    </lineage>
</organism>
<dbReference type="InterPro" id="IPR029058">
    <property type="entry name" value="AB_hydrolase_fold"/>
</dbReference>
<protein>
    <submittedName>
        <fullName evidence="1">BAAT / Acyl-CoA thioester hydrolase C terminal</fullName>
    </submittedName>
</protein>
<dbReference type="OrthoDB" id="1118238at2"/>
<sequence length="344" mass="39419">MYFLRKTFLLLIILSKYMPSYTQVKTPEDFGYRYIKTRFNGDPVDLLIQSKKGEETIKKPLFLFFQGSQPQPLIKTDGNNTYGVFPFNPDSLAEYCHLAIIGKPYIPVIADKKDLGENMMYLDSAGNIPLKYAERNLLSYYTKRANAVIRYLQSQSFIDTKTLIVAGHSEGSTIAAGVAFTNKKVTCLIYSGGNPMGRMMSMIGPARFFEKDTASLTDDLFQRWEQVNAEPEKINYGKGDTNKSLAEFSVSMLPRLLALNIPVLVSYGSKDWCAPFNDYFHTECIRLKKRNIVFNTYIGTGHNYFPVNATGNINYEVFNWDKVADDWLKWLKKQEHVIQNRIRN</sequence>
<gene>
    <name evidence="1" type="ORF">SAMN04487894_106264</name>
</gene>
<name>A0A1G6SK95_NIADE</name>
<reference evidence="2" key="1">
    <citation type="submission" date="2016-10" db="EMBL/GenBank/DDBJ databases">
        <authorList>
            <person name="Varghese N."/>
            <person name="Submissions S."/>
        </authorList>
    </citation>
    <scope>NUCLEOTIDE SEQUENCE [LARGE SCALE GENOMIC DNA]</scope>
    <source>
        <strain evidence="2">DSM 25811 / CCM 8410 / LMG 26954 / E90</strain>
    </source>
</reference>
<dbReference type="RefSeq" id="WP_090390575.1">
    <property type="nucleotide sequence ID" value="NZ_FMZO01000006.1"/>
</dbReference>
<evidence type="ECO:0000313" key="1">
    <source>
        <dbReference type="EMBL" id="SDD17360.1"/>
    </source>
</evidence>
<dbReference type="AlphaFoldDB" id="A0A1G6SK95"/>
<keyword evidence="1" id="KW-0378">Hydrolase</keyword>
<keyword evidence="2" id="KW-1185">Reference proteome</keyword>
<evidence type="ECO:0000313" key="2">
    <source>
        <dbReference type="Proteomes" id="UP000198757"/>
    </source>
</evidence>
<dbReference type="GO" id="GO:0016787">
    <property type="term" value="F:hydrolase activity"/>
    <property type="evidence" value="ECO:0007669"/>
    <property type="project" value="UniProtKB-KW"/>
</dbReference>
<dbReference type="EMBL" id="FMZO01000006">
    <property type="protein sequence ID" value="SDD17360.1"/>
    <property type="molecule type" value="Genomic_DNA"/>
</dbReference>
<accession>A0A1G6SK95</accession>
<proteinExistence type="predicted"/>